<evidence type="ECO:0000256" key="3">
    <source>
        <dbReference type="ARBA" id="ARBA00023015"/>
    </source>
</evidence>
<comment type="subcellular location">
    <subcellularLocation>
        <location evidence="1">Nucleus</location>
    </subcellularLocation>
</comment>
<feature type="region of interest" description="Disordered" evidence="7">
    <location>
        <begin position="284"/>
        <end position="347"/>
    </location>
</feature>
<keyword evidence="3" id="KW-0805">Transcription regulation</keyword>
<reference evidence="9" key="2">
    <citation type="submission" date="2025-09" db="UniProtKB">
        <authorList>
            <consortium name="Ensembl"/>
        </authorList>
    </citation>
    <scope>IDENTIFICATION</scope>
</reference>
<evidence type="ECO:0000256" key="7">
    <source>
        <dbReference type="SAM" id="MobiDB-lite"/>
    </source>
</evidence>
<organism evidence="9 10">
    <name type="scientific">Leptobrachium leishanense</name>
    <name type="common">Leishan spiny toad</name>
    <dbReference type="NCBI Taxonomy" id="445787"/>
    <lineage>
        <taxon>Eukaryota</taxon>
        <taxon>Metazoa</taxon>
        <taxon>Chordata</taxon>
        <taxon>Craniata</taxon>
        <taxon>Vertebrata</taxon>
        <taxon>Euteleostomi</taxon>
        <taxon>Amphibia</taxon>
        <taxon>Batrachia</taxon>
        <taxon>Anura</taxon>
        <taxon>Pelobatoidea</taxon>
        <taxon>Megophryidae</taxon>
        <taxon>Leptobrachium</taxon>
    </lineage>
</organism>
<dbReference type="Pfam" id="PF07303">
    <property type="entry name" value="Occludin_ELL"/>
    <property type="match status" value="1"/>
</dbReference>
<evidence type="ECO:0000256" key="5">
    <source>
        <dbReference type="ARBA" id="ARBA00023242"/>
    </source>
</evidence>
<dbReference type="Gene3D" id="6.10.140.340">
    <property type="match status" value="1"/>
</dbReference>
<evidence type="ECO:0000313" key="9">
    <source>
        <dbReference type="Ensembl" id="ENSLLEP00000008941.1"/>
    </source>
</evidence>
<dbReference type="InterPro" id="IPR019464">
    <property type="entry name" value="ELL_N"/>
</dbReference>
<feature type="compositionally biased region" description="Basic residues" evidence="7">
    <location>
        <begin position="401"/>
        <end position="416"/>
    </location>
</feature>
<dbReference type="Gene3D" id="1.10.10.2670">
    <property type="entry name" value="E3 ubiquitin-protein ligase"/>
    <property type="match status" value="1"/>
</dbReference>
<dbReference type="GO" id="GO:0042795">
    <property type="term" value="P:snRNA transcription by RNA polymerase II"/>
    <property type="evidence" value="ECO:0007669"/>
    <property type="project" value="TreeGrafter"/>
</dbReference>
<reference evidence="9" key="1">
    <citation type="submission" date="2025-08" db="UniProtKB">
        <authorList>
            <consortium name="Ensembl"/>
        </authorList>
    </citation>
    <scope>IDENTIFICATION</scope>
</reference>
<accession>A0A8C5M9Z6</accession>
<keyword evidence="10" id="KW-1185">Reference proteome</keyword>
<feature type="region of interest" description="Disordered" evidence="7">
    <location>
        <begin position="156"/>
        <end position="176"/>
    </location>
</feature>
<dbReference type="SUPFAM" id="SSF46785">
    <property type="entry name" value="Winged helix' DNA-binding domain"/>
    <property type="match status" value="1"/>
</dbReference>
<evidence type="ECO:0000256" key="1">
    <source>
        <dbReference type="ARBA" id="ARBA00004123"/>
    </source>
</evidence>
<dbReference type="PANTHER" id="PTHR23288">
    <property type="entry name" value="OCCLUDIN AND RNA POLYMERASE II ELONGATION FACTOR ELL"/>
    <property type="match status" value="1"/>
</dbReference>
<dbReference type="Ensembl" id="ENSLLET00000009291.1">
    <property type="protein sequence ID" value="ENSLLEP00000008941.1"/>
    <property type="gene ID" value="ENSLLEG00000005713.1"/>
</dbReference>
<dbReference type="GeneTree" id="ENSGT00940000155914"/>
<evidence type="ECO:0000256" key="4">
    <source>
        <dbReference type="ARBA" id="ARBA00023163"/>
    </source>
</evidence>
<evidence type="ECO:0000256" key="2">
    <source>
        <dbReference type="ARBA" id="ARBA00009171"/>
    </source>
</evidence>
<dbReference type="AlphaFoldDB" id="A0A8C5M9Z6"/>
<keyword evidence="5" id="KW-0539">Nucleus</keyword>
<dbReference type="InterPro" id="IPR036390">
    <property type="entry name" value="WH_DNA-bd_sf"/>
</dbReference>
<feature type="compositionally biased region" description="Polar residues" evidence="7">
    <location>
        <begin position="435"/>
        <end position="446"/>
    </location>
</feature>
<name>A0A8C5M9Z6_9ANUR</name>
<feature type="region of interest" description="Disordered" evidence="7">
    <location>
        <begin position="385"/>
        <end position="465"/>
    </location>
</feature>
<gene>
    <name evidence="9" type="primary">ELL</name>
</gene>
<sequence>MAALQDERTYGLSCVKEAERLSVHHVKLTLSAIRAIENYQNSKASSVKPTIQFDGNKGKIIIPWPDSETEVKPLTFDVANVARDDPHGSFMCVQQHKKSNGKEKLHSLGSIQERITIHASDDTYDKARQSMAQAKEDDKNRSAIVLKLDGSYEDNKLPVRKPAHGVSDEAPTRKRPTPVNIASLMKKSSISRRPFRERVMHLLALKPYNKPELLLRLQKDGLSTEDKDSLDGLMQQVGSLCAKDCTYTLNDNMYAEVQRNWPGYSEEDQQLLKRILVRKLRQEHKLSGQSEPTTPHIPISQKRPATNKAEATDPVCNKKHRISHFSQPKPAFNGKVNSSNGKGPLSVPADLFTPDLVSSSSHLPGLQDIISNSSSGEQRDCINQEASERLVHPPQTNCGVKNKRKTRYSTHGKQRIPGREKPHKERSSGKKPKSDPTSSTLQNDTDPNGACGVSSIPTSTSDTPDYILKYPAISTSDQRQKYKNDFNAEYLTYRDLHARIERVTRRFTLLDEKLKQLLPGTEDYKTIHDEILQEYYNIKKTNPNYSGDKQQCEHLHNKLAHIKKIIAQYDQLH</sequence>
<dbReference type="InterPro" id="IPR010844">
    <property type="entry name" value="Occludin_ELL"/>
</dbReference>
<dbReference type="GO" id="GO:0006368">
    <property type="term" value="P:transcription elongation by RNA polymerase II"/>
    <property type="evidence" value="ECO:0007669"/>
    <property type="project" value="InterPro"/>
</dbReference>
<dbReference type="Proteomes" id="UP000694569">
    <property type="component" value="Unplaced"/>
</dbReference>
<dbReference type="GO" id="GO:0008023">
    <property type="term" value="C:transcription elongation factor complex"/>
    <property type="evidence" value="ECO:0007669"/>
    <property type="project" value="InterPro"/>
</dbReference>
<dbReference type="SUPFAM" id="SSF144292">
    <property type="entry name" value="occludin/ELL-like"/>
    <property type="match status" value="1"/>
</dbReference>
<comment type="similarity">
    <text evidence="2 6">Belongs to the ELL/occludin family.</text>
</comment>
<feature type="compositionally biased region" description="Low complexity" evidence="7">
    <location>
        <begin position="454"/>
        <end position="465"/>
    </location>
</feature>
<dbReference type="Pfam" id="PF10390">
    <property type="entry name" value="ELL"/>
    <property type="match status" value="1"/>
</dbReference>
<dbReference type="GO" id="GO:0000987">
    <property type="term" value="F:cis-regulatory region sequence-specific DNA binding"/>
    <property type="evidence" value="ECO:0007669"/>
    <property type="project" value="TreeGrafter"/>
</dbReference>
<evidence type="ECO:0000313" key="10">
    <source>
        <dbReference type="Proteomes" id="UP000694569"/>
    </source>
</evidence>
<dbReference type="OrthoDB" id="6284217at2759"/>
<feature type="compositionally biased region" description="Basic and acidic residues" evidence="7">
    <location>
        <begin position="417"/>
        <end position="434"/>
    </location>
</feature>
<dbReference type="InterPro" id="IPR031176">
    <property type="entry name" value="ELL/occludin"/>
</dbReference>
<dbReference type="PROSITE" id="PS51980">
    <property type="entry name" value="OCEL"/>
    <property type="match status" value="1"/>
</dbReference>
<evidence type="ECO:0000259" key="8">
    <source>
        <dbReference type="PROSITE" id="PS51980"/>
    </source>
</evidence>
<keyword evidence="4" id="KW-0804">Transcription</keyword>
<protein>
    <submittedName>
        <fullName evidence="9">Elongation factor for RNA polymerase II</fullName>
    </submittedName>
</protein>
<feature type="domain" description="OCEL" evidence="8">
    <location>
        <begin position="464"/>
        <end position="573"/>
    </location>
</feature>
<proteinExistence type="inferred from homology"/>
<dbReference type="GO" id="GO:0032968">
    <property type="term" value="P:positive regulation of transcription elongation by RNA polymerase II"/>
    <property type="evidence" value="ECO:0007669"/>
    <property type="project" value="TreeGrafter"/>
</dbReference>
<evidence type="ECO:0000256" key="6">
    <source>
        <dbReference type="PROSITE-ProRule" id="PRU01324"/>
    </source>
</evidence>
<dbReference type="PANTHER" id="PTHR23288:SF9">
    <property type="entry name" value="RNA POLYMERASE II ELONGATION FACTOR ELL"/>
    <property type="match status" value="1"/>
</dbReference>
<dbReference type="InterPro" id="IPR042065">
    <property type="entry name" value="E3_ELL-like"/>
</dbReference>